<feature type="signal peptide" evidence="1">
    <location>
        <begin position="1"/>
        <end position="23"/>
    </location>
</feature>
<evidence type="ECO:0000256" key="1">
    <source>
        <dbReference type="SAM" id="SignalP"/>
    </source>
</evidence>
<evidence type="ECO:0000313" key="2">
    <source>
        <dbReference type="WBParaSite" id="SSTP_0000989600.1"/>
    </source>
</evidence>
<accession>A0A0K0EKA2</accession>
<dbReference type="AlphaFoldDB" id="A0A0K0EKA2"/>
<organism evidence="2">
    <name type="scientific">Strongyloides stercoralis</name>
    <name type="common">Threadworm</name>
    <dbReference type="NCBI Taxonomy" id="6248"/>
    <lineage>
        <taxon>Eukaryota</taxon>
        <taxon>Metazoa</taxon>
        <taxon>Ecdysozoa</taxon>
        <taxon>Nematoda</taxon>
        <taxon>Chromadorea</taxon>
        <taxon>Rhabditida</taxon>
        <taxon>Tylenchina</taxon>
        <taxon>Panagrolaimomorpha</taxon>
        <taxon>Strongyloidoidea</taxon>
        <taxon>Strongyloididae</taxon>
        <taxon>Strongyloides</taxon>
    </lineage>
</organism>
<dbReference type="WBParaSite" id="SSTP_0000989600.1">
    <property type="protein sequence ID" value="SSTP_0000989600.1"/>
    <property type="gene ID" value="SSTP_0000989600"/>
</dbReference>
<reference evidence="2" key="1">
    <citation type="submission" date="2015-08" db="UniProtKB">
        <authorList>
            <consortium name="WormBaseParasite"/>
        </authorList>
    </citation>
    <scope>IDENTIFICATION</scope>
</reference>
<name>A0A0K0EKA2_STRER</name>
<feature type="chain" id="PRO_5005328337" evidence="1">
    <location>
        <begin position="24"/>
        <end position="88"/>
    </location>
</feature>
<keyword evidence="1" id="KW-0732">Signal</keyword>
<sequence length="88" mass="10258">MLPKLGGAKVFLLLLMAILIIQSKENKVTEEVDGVYDDDYKLYAYPNMNRVARFYSLYNKPSPLEDFLVDGNSLNKRRDRPRPMRFGK</sequence>
<proteinExistence type="predicted"/>
<protein>
    <submittedName>
        <fullName evidence="2">Neuropeptide-Like Protein</fullName>
    </submittedName>
</protein>